<evidence type="ECO:0000256" key="3">
    <source>
        <dbReference type="ARBA" id="ARBA00022741"/>
    </source>
</evidence>
<keyword evidence="4 7" id="KW-0067">ATP-binding</keyword>
<dbReference type="PROSITE" id="PS00211">
    <property type="entry name" value="ABC_TRANSPORTER_1"/>
    <property type="match status" value="1"/>
</dbReference>
<name>A0ABR5CYS9_9HYPH</name>
<reference evidence="7 8" key="1">
    <citation type="submission" date="2014-12" db="EMBL/GenBank/DDBJ databases">
        <authorList>
            <person name="Kuzmanovic N."/>
            <person name="Pulawska J."/>
            <person name="Obradovic A."/>
        </authorList>
    </citation>
    <scope>NUCLEOTIDE SEQUENCE [LARGE SCALE GENOMIC DNA]</scope>
    <source>
        <strain evidence="7 8">KFB 330</strain>
    </source>
</reference>
<evidence type="ECO:0000256" key="5">
    <source>
        <dbReference type="ARBA" id="ARBA00022970"/>
    </source>
</evidence>
<comment type="similarity">
    <text evidence="1">Belongs to the ABC transporter superfamily.</text>
</comment>
<organism evidence="7 8">
    <name type="scientific">Agrobacterium arsenijevicii</name>
    <dbReference type="NCBI Taxonomy" id="1585697"/>
    <lineage>
        <taxon>Bacteria</taxon>
        <taxon>Pseudomonadati</taxon>
        <taxon>Pseudomonadota</taxon>
        <taxon>Alphaproteobacteria</taxon>
        <taxon>Hyphomicrobiales</taxon>
        <taxon>Rhizobiaceae</taxon>
        <taxon>Rhizobium/Agrobacterium group</taxon>
        <taxon>Agrobacterium</taxon>
    </lineage>
</organism>
<dbReference type="SUPFAM" id="SSF52540">
    <property type="entry name" value="P-loop containing nucleoside triphosphate hydrolases"/>
    <property type="match status" value="1"/>
</dbReference>
<dbReference type="PANTHER" id="PTHR43820:SF4">
    <property type="entry name" value="HIGH-AFFINITY BRANCHED-CHAIN AMINO ACID TRANSPORT ATP-BINDING PROTEIN LIVF"/>
    <property type="match status" value="1"/>
</dbReference>
<feature type="domain" description="ABC transporter" evidence="6">
    <location>
        <begin position="2"/>
        <end position="235"/>
    </location>
</feature>
<protein>
    <submittedName>
        <fullName evidence="7">ABC transporter ATP-binding protein</fullName>
    </submittedName>
</protein>
<dbReference type="PROSITE" id="PS50893">
    <property type="entry name" value="ABC_TRANSPORTER_2"/>
    <property type="match status" value="1"/>
</dbReference>
<evidence type="ECO:0000256" key="2">
    <source>
        <dbReference type="ARBA" id="ARBA00022448"/>
    </source>
</evidence>
<dbReference type="InterPro" id="IPR003593">
    <property type="entry name" value="AAA+_ATPase"/>
</dbReference>
<dbReference type="RefSeq" id="WP_045025025.1">
    <property type="nucleotide sequence ID" value="NZ_CP166108.1"/>
</dbReference>
<dbReference type="Proteomes" id="UP000032564">
    <property type="component" value="Unassembled WGS sequence"/>
</dbReference>
<comment type="caution">
    <text evidence="7">The sequence shown here is derived from an EMBL/GenBank/DDBJ whole genome shotgun (WGS) entry which is preliminary data.</text>
</comment>
<dbReference type="InterPro" id="IPR003439">
    <property type="entry name" value="ABC_transporter-like_ATP-bd"/>
</dbReference>
<dbReference type="InterPro" id="IPR027417">
    <property type="entry name" value="P-loop_NTPase"/>
</dbReference>
<keyword evidence="5" id="KW-0029">Amino-acid transport</keyword>
<evidence type="ECO:0000313" key="8">
    <source>
        <dbReference type="Proteomes" id="UP000032564"/>
    </source>
</evidence>
<keyword evidence="2" id="KW-0813">Transport</keyword>
<evidence type="ECO:0000259" key="6">
    <source>
        <dbReference type="PROSITE" id="PS50893"/>
    </source>
</evidence>
<dbReference type="InterPro" id="IPR052156">
    <property type="entry name" value="BCAA_Transport_ATP-bd_LivF"/>
</dbReference>
<proteinExistence type="inferred from homology"/>
<sequence length="235" mass="25340">MLEANNISVRYGKHLALNSVFVKVAQGECVVILGANGAGKSSLLRALTAMVPLDAGGRVRFLGHDITTSPSYRIVDHGIGHVPEGRGVFTEMTVGENLRLGANPARAREGREKRREEVLNLFPRLSERLGQRVGTMSGGEQQMVAIARALMSKPDLLLLDEPSLGLAPIVVGELFQSLRRILETGISILIVEQNVRASLALASRGYLLEAGRIIGEDSAANLRTDDAVRQAYLGH</sequence>
<keyword evidence="8" id="KW-1185">Reference proteome</keyword>
<dbReference type="CDD" id="cd03224">
    <property type="entry name" value="ABC_TM1139_LivF_branched"/>
    <property type="match status" value="1"/>
</dbReference>
<dbReference type="SMART" id="SM00382">
    <property type="entry name" value="AAA"/>
    <property type="match status" value="1"/>
</dbReference>
<keyword evidence="3" id="KW-0547">Nucleotide-binding</keyword>
<accession>A0ABR5CYS9</accession>
<dbReference type="Gene3D" id="3.40.50.300">
    <property type="entry name" value="P-loop containing nucleotide triphosphate hydrolases"/>
    <property type="match status" value="1"/>
</dbReference>
<dbReference type="PANTHER" id="PTHR43820">
    <property type="entry name" value="HIGH-AFFINITY BRANCHED-CHAIN AMINO ACID TRANSPORT ATP-BINDING PROTEIN LIVF"/>
    <property type="match status" value="1"/>
</dbReference>
<gene>
    <name evidence="7" type="ORF">RP75_28955</name>
</gene>
<dbReference type="GO" id="GO:0005524">
    <property type="term" value="F:ATP binding"/>
    <property type="evidence" value="ECO:0007669"/>
    <property type="project" value="UniProtKB-KW"/>
</dbReference>
<dbReference type="Pfam" id="PF00005">
    <property type="entry name" value="ABC_tran"/>
    <property type="match status" value="1"/>
</dbReference>
<evidence type="ECO:0000256" key="1">
    <source>
        <dbReference type="ARBA" id="ARBA00005417"/>
    </source>
</evidence>
<dbReference type="InterPro" id="IPR017871">
    <property type="entry name" value="ABC_transporter-like_CS"/>
</dbReference>
<dbReference type="EMBL" id="JWIT01000058">
    <property type="protein sequence ID" value="KJF69974.1"/>
    <property type="molecule type" value="Genomic_DNA"/>
</dbReference>
<evidence type="ECO:0000313" key="7">
    <source>
        <dbReference type="EMBL" id="KJF69974.1"/>
    </source>
</evidence>
<evidence type="ECO:0000256" key="4">
    <source>
        <dbReference type="ARBA" id="ARBA00022840"/>
    </source>
</evidence>